<name>A0AAX4PG16_9CHLO</name>
<evidence type="ECO:0000256" key="3">
    <source>
        <dbReference type="ARBA" id="ARBA00022538"/>
    </source>
</evidence>
<gene>
    <name evidence="14" type="ORF">HKI87_10g64300</name>
</gene>
<proteinExistence type="inferred from homology"/>
<dbReference type="SUPFAM" id="SSF47616">
    <property type="entry name" value="GST C-terminal domain-like"/>
    <property type="match status" value="1"/>
</dbReference>
<dbReference type="Pfam" id="PF17655">
    <property type="entry name" value="IRK_C"/>
    <property type="match status" value="1"/>
</dbReference>
<evidence type="ECO:0000256" key="9">
    <source>
        <dbReference type="ARBA" id="ARBA00023136"/>
    </source>
</evidence>
<reference evidence="14 15" key="1">
    <citation type="submission" date="2024-03" db="EMBL/GenBank/DDBJ databases">
        <title>Complete genome sequence of the green alga Chloropicon roscoffensis RCC1871.</title>
        <authorList>
            <person name="Lemieux C."/>
            <person name="Pombert J.-F."/>
            <person name="Otis C."/>
            <person name="Turmel M."/>
        </authorList>
    </citation>
    <scope>NUCLEOTIDE SEQUENCE [LARGE SCALE GENOMIC DNA]</scope>
    <source>
        <strain evidence="14 15">RCC1871</strain>
    </source>
</reference>
<evidence type="ECO:0000256" key="11">
    <source>
        <dbReference type="RuleBase" id="RU003822"/>
    </source>
</evidence>
<protein>
    <submittedName>
        <fullName evidence="14">Inward rectifying potassium channel transporter</fullName>
    </submittedName>
</protein>
<dbReference type="Gene3D" id="3.40.30.10">
    <property type="entry name" value="Glutaredoxin"/>
    <property type="match status" value="1"/>
</dbReference>
<evidence type="ECO:0000256" key="10">
    <source>
        <dbReference type="ARBA" id="ARBA00023303"/>
    </source>
</evidence>
<evidence type="ECO:0000256" key="12">
    <source>
        <dbReference type="SAM" id="Phobius"/>
    </source>
</evidence>
<comment type="subcellular location">
    <subcellularLocation>
        <location evidence="1 11">Membrane</location>
        <topology evidence="1 11">Multi-pass membrane protein</topology>
    </subcellularLocation>
</comment>
<dbReference type="Gene3D" id="2.60.40.1400">
    <property type="entry name" value="G protein-activated inward rectifier potassium channel 1"/>
    <property type="match status" value="1"/>
</dbReference>
<evidence type="ECO:0000313" key="14">
    <source>
        <dbReference type="EMBL" id="WZN64873.1"/>
    </source>
</evidence>
<dbReference type="InterPro" id="IPR013518">
    <property type="entry name" value="K_chnl_inward-rec_Kir_cyto"/>
</dbReference>
<dbReference type="InterPro" id="IPR041647">
    <property type="entry name" value="IRK_C"/>
</dbReference>
<keyword evidence="4 11" id="KW-0812">Transmembrane</keyword>
<evidence type="ECO:0000256" key="8">
    <source>
        <dbReference type="ARBA" id="ARBA00023065"/>
    </source>
</evidence>
<evidence type="ECO:0000256" key="6">
    <source>
        <dbReference type="ARBA" id="ARBA00022958"/>
    </source>
</evidence>
<keyword evidence="8 11" id="KW-0406">Ion transport</keyword>
<keyword evidence="7 12" id="KW-1133">Transmembrane helix</keyword>
<feature type="transmembrane region" description="Helical" evidence="12">
    <location>
        <begin position="186"/>
        <end position="211"/>
    </location>
</feature>
<dbReference type="AlphaFoldDB" id="A0AAX4PG16"/>
<dbReference type="SUPFAM" id="SSF81324">
    <property type="entry name" value="Voltage-gated potassium channels"/>
    <property type="match status" value="1"/>
</dbReference>
<feature type="domain" description="Inward rectifier potassium channel C-terminal" evidence="13">
    <location>
        <begin position="220"/>
        <end position="374"/>
    </location>
</feature>
<feature type="transmembrane region" description="Helical" evidence="12">
    <location>
        <begin position="115"/>
        <end position="140"/>
    </location>
</feature>
<dbReference type="Gene3D" id="1.10.287.70">
    <property type="match status" value="1"/>
</dbReference>
<evidence type="ECO:0000313" key="15">
    <source>
        <dbReference type="Proteomes" id="UP001472866"/>
    </source>
</evidence>
<comment type="similarity">
    <text evidence="11">Belongs to the inward rectifier-type potassium channel (TC 1.A.2.1) family.</text>
</comment>
<keyword evidence="10 11" id="KW-0407">Ion channel</keyword>
<organism evidence="14 15">
    <name type="scientific">Chloropicon roscoffensis</name>
    <dbReference type="NCBI Taxonomy" id="1461544"/>
    <lineage>
        <taxon>Eukaryota</taxon>
        <taxon>Viridiplantae</taxon>
        <taxon>Chlorophyta</taxon>
        <taxon>Chloropicophyceae</taxon>
        <taxon>Chloropicales</taxon>
        <taxon>Chloropicaceae</taxon>
        <taxon>Chloropicon</taxon>
    </lineage>
</organism>
<dbReference type="GO" id="GO:0034702">
    <property type="term" value="C:monoatomic ion channel complex"/>
    <property type="evidence" value="ECO:0007669"/>
    <property type="project" value="UniProtKB-KW"/>
</dbReference>
<sequence>MAGGKDGSAAGGALAGVVKTAWSTGAKGEGKDGDEVGVQDATFVTSGKRWKDSVSRLSKVNYLGELSKEASRKEYVRSLIKRANHGTAQRPASKASRMLRFTPSNLYFLLLEKNWWFTCFLTAMGYAVPVCIFALISMPLDLENGTEESELELRGETPAKVLVAFRFASANIIGMGYGTVVPITDVGFFIAVLSQSLGILINVFVFSAVLAKFQSPRADIIFSDKVCFFTRDGVRHLCLRLGNLRCHTLYNPSLRLFVLKEKETSEGESFIQIKELEVEEPGTVSGFYNITHKIDEESLLFELRESQMRSRDQILALQVIFTALDPVYQAEVCAKHIYETSQFAFGKRFADMMHVDTGSGRSNLDFTMFEETWDAPEYFEEEEQIFILSELQMENDPNPPPKISDKIGLLVGFGRSSYGDPTLDGDLPKAGLRPECAFALSLAMALLESGGEYETFVTDMGGKASWHAEVNPKLETPSLRLANSEEWNHGTDDIFEMLAKGQLSEFAKRTEPPAGIKPETSLWEFHMVVFAMCMVMAKEDLGMRKFLFAKFGCEEGWPPSRCESHLRGHLGESLSRWEDALTARDYLCGDEPGLLDCRVATKMYLSYQLIECGLANLGAPFKQVAPRSFDYLDRFSKRDSWKHAFGPGRGLGTGRLDVCTIRTVCNKFAMLCPHSIETHILPALEKARRKKVVQKKSAKERRNSTFSAALCL</sequence>
<dbReference type="GO" id="GO:0034765">
    <property type="term" value="P:regulation of monoatomic ion transmembrane transport"/>
    <property type="evidence" value="ECO:0007669"/>
    <property type="project" value="TreeGrafter"/>
</dbReference>
<dbReference type="GO" id="GO:1990573">
    <property type="term" value="P:potassium ion import across plasma membrane"/>
    <property type="evidence" value="ECO:0007669"/>
    <property type="project" value="TreeGrafter"/>
</dbReference>
<dbReference type="InterPro" id="IPR014756">
    <property type="entry name" value="Ig_E-set"/>
</dbReference>
<keyword evidence="6 11" id="KW-0630">Potassium</keyword>
<accession>A0AAX4PG16</accession>
<keyword evidence="15" id="KW-1185">Reference proteome</keyword>
<feature type="transmembrane region" description="Helical" evidence="12">
    <location>
        <begin position="161"/>
        <end position="180"/>
    </location>
</feature>
<keyword evidence="9 12" id="KW-0472">Membrane</keyword>
<dbReference type="GO" id="GO:0005886">
    <property type="term" value="C:plasma membrane"/>
    <property type="evidence" value="ECO:0007669"/>
    <property type="project" value="TreeGrafter"/>
</dbReference>
<dbReference type="InterPro" id="IPR016449">
    <property type="entry name" value="K_chnl_inward-rec_Kir"/>
</dbReference>
<dbReference type="SUPFAM" id="SSF81296">
    <property type="entry name" value="E set domains"/>
    <property type="match status" value="1"/>
</dbReference>
<dbReference type="EMBL" id="CP151510">
    <property type="protein sequence ID" value="WZN64873.1"/>
    <property type="molecule type" value="Genomic_DNA"/>
</dbReference>
<dbReference type="GO" id="GO:0005242">
    <property type="term" value="F:inward rectifier potassium channel activity"/>
    <property type="evidence" value="ECO:0007669"/>
    <property type="project" value="InterPro"/>
</dbReference>
<dbReference type="InterPro" id="IPR036282">
    <property type="entry name" value="Glutathione-S-Trfase_C_sf"/>
</dbReference>
<keyword evidence="2 11" id="KW-0813">Transport</keyword>
<dbReference type="Gene3D" id="1.20.1050.10">
    <property type="match status" value="1"/>
</dbReference>
<evidence type="ECO:0000256" key="1">
    <source>
        <dbReference type="ARBA" id="ARBA00004141"/>
    </source>
</evidence>
<dbReference type="Proteomes" id="UP001472866">
    <property type="component" value="Chromosome 10"/>
</dbReference>
<evidence type="ECO:0000256" key="2">
    <source>
        <dbReference type="ARBA" id="ARBA00022448"/>
    </source>
</evidence>
<keyword evidence="3 11" id="KW-0633">Potassium transport</keyword>
<evidence type="ECO:0000256" key="7">
    <source>
        <dbReference type="ARBA" id="ARBA00022989"/>
    </source>
</evidence>
<evidence type="ECO:0000259" key="13">
    <source>
        <dbReference type="Pfam" id="PF17655"/>
    </source>
</evidence>
<evidence type="ECO:0000256" key="5">
    <source>
        <dbReference type="ARBA" id="ARBA00022882"/>
    </source>
</evidence>
<dbReference type="PANTHER" id="PTHR11767">
    <property type="entry name" value="INWARD RECTIFIER POTASSIUM CHANNEL"/>
    <property type="match status" value="1"/>
</dbReference>
<evidence type="ECO:0000256" key="4">
    <source>
        <dbReference type="ARBA" id="ARBA00022692"/>
    </source>
</evidence>
<keyword evidence="5 11" id="KW-0851">Voltage-gated channel</keyword>